<keyword evidence="5 6" id="KW-0472">Membrane</keyword>
<dbReference type="HOGENOM" id="CLU_007946_9_1_6"/>
<dbReference type="GO" id="GO:0016020">
    <property type="term" value="C:membrane"/>
    <property type="evidence" value="ECO:0007669"/>
    <property type="project" value="UniProtKB-SubCell"/>
</dbReference>
<dbReference type="Pfam" id="PF00324">
    <property type="entry name" value="AA_permease"/>
    <property type="match status" value="1"/>
</dbReference>
<evidence type="ECO:0000256" key="2">
    <source>
        <dbReference type="ARBA" id="ARBA00022448"/>
    </source>
</evidence>
<dbReference type="PANTHER" id="PTHR43495">
    <property type="entry name" value="GABA PERMEASE"/>
    <property type="match status" value="1"/>
</dbReference>
<accession>A0A0H3NVW1</accession>
<dbReference type="PANTHER" id="PTHR43495:SF7">
    <property type="entry name" value="TRANSPORT PROTEIN YIFK-RELATED"/>
    <property type="match status" value="1"/>
</dbReference>
<keyword evidence="2" id="KW-0813">Transport</keyword>
<dbReference type="Proteomes" id="UP000008084">
    <property type="component" value="Chromosome"/>
</dbReference>
<organism evidence="8 9">
    <name type="scientific">Yersinia enterocolitica subsp. palearctica serotype O:3 (strain DSM 13030 / CIP 106945 / Y11)</name>
    <dbReference type="NCBI Taxonomy" id="930944"/>
    <lineage>
        <taxon>Bacteria</taxon>
        <taxon>Pseudomonadati</taxon>
        <taxon>Pseudomonadota</taxon>
        <taxon>Gammaproteobacteria</taxon>
        <taxon>Enterobacterales</taxon>
        <taxon>Yersiniaceae</taxon>
        <taxon>Yersinia</taxon>
    </lineage>
</organism>
<dbReference type="GO" id="GO:0055085">
    <property type="term" value="P:transmembrane transport"/>
    <property type="evidence" value="ECO:0007669"/>
    <property type="project" value="InterPro"/>
</dbReference>
<comment type="subcellular location">
    <subcellularLocation>
        <location evidence="1">Membrane</location>
        <topology evidence="1">Multi-pass membrane protein</topology>
    </subcellularLocation>
</comment>
<dbReference type="InterPro" id="IPR004841">
    <property type="entry name" value="AA-permease/SLC12A_dom"/>
</dbReference>
<feature type="transmembrane region" description="Helical" evidence="6">
    <location>
        <begin position="148"/>
        <end position="170"/>
    </location>
</feature>
<proteinExistence type="predicted"/>
<dbReference type="KEGG" id="yey:Y11_33801"/>
<feature type="transmembrane region" description="Helical" evidence="6">
    <location>
        <begin position="106"/>
        <end position="127"/>
    </location>
</feature>
<feature type="transmembrane region" description="Helical" evidence="6">
    <location>
        <begin position="80"/>
        <end position="100"/>
    </location>
</feature>
<evidence type="ECO:0000256" key="3">
    <source>
        <dbReference type="ARBA" id="ARBA00022692"/>
    </source>
</evidence>
<reference evidence="8 9" key="1">
    <citation type="journal article" date="2011" name="J. Bacteriol.">
        <title>Complete genome sequence of Yersinia enterocolitica subsp. palearctica serogroup O:3.</title>
        <authorList>
            <person name="Batzilla J."/>
            <person name="Hoper D."/>
            <person name="Antonenka U."/>
            <person name="Heesemann J."/>
            <person name="Rakin A."/>
        </authorList>
    </citation>
    <scope>NUCLEOTIDE SEQUENCE [LARGE SCALE GENOMIC DNA]</scope>
    <source>
        <strain evidence="9">DSM 13030 / CIP 106945 / Y11</strain>
    </source>
</reference>
<sequence length="208" mass="22574">MIVTIFPWDGIGAGGSPFVLTFAKIGIVSAAGIINFVVLTAALSGCNSGMYSGGRMLYALAKNRQLPTCLTKLSASGVPVYCIAVTILCLMVGSSLNYIIPNPQQVFVYVYSASVLPGMVPWFVVLVSQLRFRQAHVEALKQHPFKSIMFPYVNYLTIAFLICVLVGMGLNPDTRLSLLVGVIFLGLVTTCYFCLGMHKKVPVEIKRL</sequence>
<evidence type="ECO:0000256" key="5">
    <source>
        <dbReference type="ARBA" id="ARBA00023136"/>
    </source>
</evidence>
<evidence type="ECO:0000256" key="1">
    <source>
        <dbReference type="ARBA" id="ARBA00004141"/>
    </source>
</evidence>
<keyword evidence="4 6" id="KW-1133">Transmembrane helix</keyword>
<dbReference type="PATRIC" id="fig|930944.6.peg.3364"/>
<evidence type="ECO:0000259" key="7">
    <source>
        <dbReference type="Pfam" id="PF00324"/>
    </source>
</evidence>
<name>A0A0H3NVW1_YERE1</name>
<evidence type="ECO:0000313" key="8">
    <source>
        <dbReference type="EMBL" id="CBY29150.1"/>
    </source>
</evidence>
<evidence type="ECO:0000256" key="6">
    <source>
        <dbReference type="SAM" id="Phobius"/>
    </source>
</evidence>
<dbReference type="Gene3D" id="1.20.1740.10">
    <property type="entry name" value="Amino acid/polyamine transporter I"/>
    <property type="match status" value="1"/>
</dbReference>
<feature type="transmembrane region" description="Helical" evidence="6">
    <location>
        <begin position="25"/>
        <end position="46"/>
    </location>
</feature>
<dbReference type="AlphaFoldDB" id="A0A0H3NVW1"/>
<evidence type="ECO:0000313" key="9">
    <source>
        <dbReference type="Proteomes" id="UP000008084"/>
    </source>
</evidence>
<evidence type="ECO:0000256" key="4">
    <source>
        <dbReference type="ARBA" id="ARBA00022989"/>
    </source>
</evidence>
<protein>
    <submittedName>
        <fullName evidence="8">Putative transport protein yifK</fullName>
    </submittedName>
</protein>
<feature type="domain" description="Amino acid permease/ SLC12A" evidence="7">
    <location>
        <begin position="2"/>
        <end position="175"/>
    </location>
</feature>
<keyword evidence="3 6" id="KW-0812">Transmembrane</keyword>
<dbReference type="EMBL" id="FR729477">
    <property type="protein sequence ID" value="CBY29150.1"/>
    <property type="molecule type" value="Genomic_DNA"/>
</dbReference>
<feature type="transmembrane region" description="Helical" evidence="6">
    <location>
        <begin position="176"/>
        <end position="197"/>
    </location>
</feature>
<gene>
    <name evidence="8" type="ordered locus">Y11_33801</name>
</gene>